<dbReference type="PANTHER" id="PTHR30576">
    <property type="entry name" value="COLANIC BIOSYNTHESIS UDP-GLUCOSE LIPID CARRIER TRANSFERASE"/>
    <property type="match status" value="1"/>
</dbReference>
<organism evidence="4 5">
    <name type="scientific">Prosthecobacter vanneervenii</name>
    <dbReference type="NCBI Taxonomy" id="48466"/>
    <lineage>
        <taxon>Bacteria</taxon>
        <taxon>Pseudomonadati</taxon>
        <taxon>Verrucomicrobiota</taxon>
        <taxon>Verrucomicrobiia</taxon>
        <taxon>Verrucomicrobiales</taxon>
        <taxon>Verrucomicrobiaceae</taxon>
        <taxon>Prosthecobacter</taxon>
    </lineage>
</organism>
<dbReference type="RefSeq" id="WP_184339144.1">
    <property type="nucleotide sequence ID" value="NZ_JACHIG010000003.1"/>
</dbReference>
<reference evidence="4 5" key="1">
    <citation type="submission" date="2020-08" db="EMBL/GenBank/DDBJ databases">
        <title>Genomic Encyclopedia of Type Strains, Phase IV (KMG-IV): sequencing the most valuable type-strain genomes for metagenomic binning, comparative biology and taxonomic classification.</title>
        <authorList>
            <person name="Goeker M."/>
        </authorList>
    </citation>
    <scope>NUCLEOTIDE SEQUENCE [LARGE SCALE GENOMIC DNA]</scope>
    <source>
        <strain evidence="4 5">DSM 12252</strain>
    </source>
</reference>
<evidence type="ECO:0000256" key="1">
    <source>
        <dbReference type="ARBA" id="ARBA00006464"/>
    </source>
</evidence>
<name>A0A7W8DJJ2_9BACT</name>
<dbReference type="Proteomes" id="UP000590740">
    <property type="component" value="Unassembled WGS sequence"/>
</dbReference>
<protein>
    <submittedName>
        <fullName evidence="4">Lipopolysaccharide/colanic/teichoic acid biosynthesis glycosyltransferase</fullName>
    </submittedName>
</protein>
<proteinExistence type="inferred from homology"/>
<evidence type="ECO:0000313" key="4">
    <source>
        <dbReference type="EMBL" id="MBB5032208.1"/>
    </source>
</evidence>
<keyword evidence="2" id="KW-0472">Membrane</keyword>
<feature type="domain" description="Bacterial sugar transferase" evidence="3">
    <location>
        <begin position="49"/>
        <end position="246"/>
    </location>
</feature>
<evidence type="ECO:0000256" key="2">
    <source>
        <dbReference type="SAM" id="Phobius"/>
    </source>
</evidence>
<keyword evidence="4" id="KW-0808">Transferase</keyword>
<feature type="transmembrane region" description="Helical" evidence="2">
    <location>
        <begin position="57"/>
        <end position="75"/>
    </location>
</feature>
<evidence type="ECO:0000259" key="3">
    <source>
        <dbReference type="Pfam" id="PF02397"/>
    </source>
</evidence>
<sequence>MKRVTVPEPPEVRRILKAQSRLGRLRMRFAMRLKRCLWLAVVNGTHAVKRLFDIVISIIALILAAPLMIVIALLIRRDGGPVFFKQRRIGFNGRDFEMLKFRSMCVDAEAKLSALLAQNEKSQGITFKMKNDPRITAIGRFIRKASIDELPQFFNVLRGDMSIVGPRPCLPREAALYSNTDRRRLHAKPGITCLWQVGEREGRFWEIGDRNSIDFGEQVSLDVRYIESHSFLRDLWILLKTIPAIVLGKGM</sequence>
<dbReference type="AlphaFoldDB" id="A0A7W8DJJ2"/>
<comment type="similarity">
    <text evidence="1">Belongs to the bacterial sugar transferase family.</text>
</comment>
<dbReference type="GO" id="GO:0016780">
    <property type="term" value="F:phosphotransferase activity, for other substituted phosphate groups"/>
    <property type="evidence" value="ECO:0007669"/>
    <property type="project" value="TreeGrafter"/>
</dbReference>
<comment type="caution">
    <text evidence="4">The sequence shown here is derived from an EMBL/GenBank/DDBJ whole genome shotgun (WGS) entry which is preliminary data.</text>
</comment>
<evidence type="ECO:0000313" key="5">
    <source>
        <dbReference type="Proteomes" id="UP000590740"/>
    </source>
</evidence>
<keyword evidence="2" id="KW-0812">Transmembrane</keyword>
<dbReference type="PANTHER" id="PTHR30576:SF10">
    <property type="entry name" value="SLL5057 PROTEIN"/>
    <property type="match status" value="1"/>
</dbReference>
<dbReference type="Pfam" id="PF02397">
    <property type="entry name" value="Bac_transf"/>
    <property type="match status" value="1"/>
</dbReference>
<gene>
    <name evidence="4" type="ORF">HNQ65_001785</name>
</gene>
<dbReference type="InterPro" id="IPR003362">
    <property type="entry name" value="Bact_transf"/>
</dbReference>
<accession>A0A7W8DJJ2</accession>
<keyword evidence="2" id="KW-1133">Transmembrane helix</keyword>
<dbReference type="EMBL" id="JACHIG010000003">
    <property type="protein sequence ID" value="MBB5032208.1"/>
    <property type="molecule type" value="Genomic_DNA"/>
</dbReference>
<keyword evidence="5" id="KW-1185">Reference proteome</keyword>